<name>A0ABX7I3L8_9BACT</name>
<gene>
    <name evidence="1" type="ORF">HWI92_03930</name>
</gene>
<sequence length="208" mass="23133">MQLVAGQIGDDTFMKGFVGYVSQNHITNLFNESSFGFVGIKDSLEVQAASFMAGTLAYCYDQNLITEQRSSFVEVLQKKLLSIRFWPEPFGESQIVPQLNGAVYDHTLATLSINLANDFLQRKSTNPAPQVVDQVTCLGYLLFHFQHINAARYITSRELMEQIRARRGASVNLHYFQTKVIAPLRVAGVLIASKLARLQATGQRAGSV</sequence>
<evidence type="ECO:0000313" key="1">
    <source>
        <dbReference type="EMBL" id="QRR00117.1"/>
    </source>
</evidence>
<proteinExistence type="predicted"/>
<accession>A0ABX7I3L8</accession>
<dbReference type="Proteomes" id="UP000612680">
    <property type="component" value="Chromosome"/>
</dbReference>
<keyword evidence="2" id="KW-1185">Reference proteome</keyword>
<protein>
    <recommendedName>
        <fullName evidence="3">Lanthionine synthetase C-like protein</fullName>
    </recommendedName>
</protein>
<evidence type="ECO:0008006" key="3">
    <source>
        <dbReference type="Google" id="ProtNLM"/>
    </source>
</evidence>
<dbReference type="EMBL" id="CP056775">
    <property type="protein sequence ID" value="QRR00117.1"/>
    <property type="molecule type" value="Genomic_DNA"/>
</dbReference>
<reference evidence="1 2" key="1">
    <citation type="submission" date="2020-06" db="EMBL/GenBank/DDBJ databases">
        <title>Dyadobacter sandarakinus sp. nov., isolated from the soil of the Arctic Yellow River Station.</title>
        <authorList>
            <person name="Zhang Y."/>
            <person name="Peng F."/>
        </authorList>
    </citation>
    <scope>NUCLEOTIDE SEQUENCE [LARGE SCALE GENOMIC DNA]</scope>
    <source>
        <strain evidence="1 2">Q3-56</strain>
    </source>
</reference>
<dbReference type="RefSeq" id="WP_204660877.1">
    <property type="nucleotide sequence ID" value="NZ_CP056775.1"/>
</dbReference>
<evidence type="ECO:0000313" key="2">
    <source>
        <dbReference type="Proteomes" id="UP000612680"/>
    </source>
</evidence>
<organism evidence="1 2">
    <name type="scientific">Dyadobacter sandarakinus</name>
    <dbReference type="NCBI Taxonomy" id="2747268"/>
    <lineage>
        <taxon>Bacteria</taxon>
        <taxon>Pseudomonadati</taxon>
        <taxon>Bacteroidota</taxon>
        <taxon>Cytophagia</taxon>
        <taxon>Cytophagales</taxon>
        <taxon>Spirosomataceae</taxon>
        <taxon>Dyadobacter</taxon>
    </lineage>
</organism>